<dbReference type="RefSeq" id="WP_068567297.1">
    <property type="nucleotide sequence ID" value="NZ_FNLF01000002.1"/>
</dbReference>
<evidence type="ECO:0000313" key="4">
    <source>
        <dbReference type="Proteomes" id="UP000183053"/>
    </source>
</evidence>
<evidence type="ECO:0000256" key="1">
    <source>
        <dbReference type="SAM" id="MobiDB-lite"/>
    </source>
</evidence>
<dbReference type="Pfam" id="PF12688">
    <property type="entry name" value="TPR_5"/>
    <property type="match status" value="1"/>
</dbReference>
<organism evidence="3 4">
    <name type="scientific">Tsukamurella pulmonis</name>
    <dbReference type="NCBI Taxonomy" id="47312"/>
    <lineage>
        <taxon>Bacteria</taxon>
        <taxon>Bacillati</taxon>
        <taxon>Actinomycetota</taxon>
        <taxon>Actinomycetes</taxon>
        <taxon>Mycobacteriales</taxon>
        <taxon>Tsukamurellaceae</taxon>
        <taxon>Tsukamurella</taxon>
    </lineage>
</organism>
<proteinExistence type="predicted"/>
<dbReference type="InterPro" id="IPR011990">
    <property type="entry name" value="TPR-like_helical_dom_sf"/>
</dbReference>
<dbReference type="InterPro" id="IPR041656">
    <property type="entry name" value="TPR_5"/>
</dbReference>
<sequence>MGWEDELDAVWRTAAEDPETLVARIERVVSAPEVPAAIREFEIGGAYDSSGRPDEAVARYRRAVAAGLDDHRARQATIQLASSLRRRYPPRRATPHPVHAGATHARRAERTPRR</sequence>
<protein>
    <submittedName>
        <fullName evidence="3">Tetratrico peptide repeat-containing protein</fullName>
    </submittedName>
</protein>
<evidence type="ECO:0000313" key="3">
    <source>
        <dbReference type="EMBL" id="SDQ50803.1"/>
    </source>
</evidence>
<dbReference type="STRING" id="47312.SAMN04489765_0680"/>
<feature type="compositionally biased region" description="Basic residues" evidence="1">
    <location>
        <begin position="84"/>
        <end position="94"/>
    </location>
</feature>
<dbReference type="AlphaFoldDB" id="A0A1H1BG07"/>
<gene>
    <name evidence="3" type="ORF">SAMN04489765_0680</name>
</gene>
<accession>A0A1H1BG07</accession>
<dbReference type="Proteomes" id="UP000183053">
    <property type="component" value="Unassembled WGS sequence"/>
</dbReference>
<dbReference type="OrthoDB" id="193829at2"/>
<reference evidence="4" key="1">
    <citation type="submission" date="2016-10" db="EMBL/GenBank/DDBJ databases">
        <authorList>
            <person name="Varghese N."/>
            <person name="Submissions S."/>
        </authorList>
    </citation>
    <scope>NUCLEOTIDE SEQUENCE [LARGE SCALE GENOMIC DNA]</scope>
    <source>
        <strain evidence="4">DSM 44142</strain>
    </source>
</reference>
<feature type="domain" description="Tetratrico peptide repeat group 5" evidence="2">
    <location>
        <begin position="40"/>
        <end position="86"/>
    </location>
</feature>
<evidence type="ECO:0000259" key="2">
    <source>
        <dbReference type="Pfam" id="PF12688"/>
    </source>
</evidence>
<feature type="region of interest" description="Disordered" evidence="1">
    <location>
        <begin position="83"/>
        <end position="114"/>
    </location>
</feature>
<name>A0A1H1BG07_9ACTN</name>
<keyword evidence="4" id="KW-1185">Reference proteome</keyword>
<dbReference type="EMBL" id="FNLF01000002">
    <property type="protein sequence ID" value="SDQ50803.1"/>
    <property type="molecule type" value="Genomic_DNA"/>
</dbReference>
<dbReference type="Gene3D" id="1.25.40.10">
    <property type="entry name" value="Tetratricopeptide repeat domain"/>
    <property type="match status" value="1"/>
</dbReference>